<accession>A0A2V1D5Q5</accession>
<reference evidence="3 4" key="1">
    <citation type="journal article" date="2018" name="Sci. Rep.">
        <title>Comparative genomics provides insights into the lifestyle and reveals functional heterogeneity of dark septate endophytic fungi.</title>
        <authorList>
            <person name="Knapp D.G."/>
            <person name="Nemeth J.B."/>
            <person name="Barry K."/>
            <person name="Hainaut M."/>
            <person name="Henrissat B."/>
            <person name="Johnson J."/>
            <person name="Kuo A."/>
            <person name="Lim J.H.P."/>
            <person name="Lipzen A."/>
            <person name="Nolan M."/>
            <person name="Ohm R.A."/>
            <person name="Tamas L."/>
            <person name="Grigoriev I.V."/>
            <person name="Spatafora J.W."/>
            <person name="Nagy L.G."/>
            <person name="Kovacs G.M."/>
        </authorList>
    </citation>
    <scope>NUCLEOTIDE SEQUENCE [LARGE SCALE GENOMIC DNA]</scope>
    <source>
        <strain evidence="3 4">DSE2036</strain>
    </source>
</reference>
<evidence type="ECO:0000256" key="1">
    <source>
        <dbReference type="SAM" id="Coils"/>
    </source>
</evidence>
<dbReference type="SUPFAM" id="SSF51120">
    <property type="entry name" value="beta-Roll"/>
    <property type="match status" value="1"/>
</dbReference>
<organism evidence="3 4">
    <name type="scientific">Periconia macrospinosa</name>
    <dbReference type="NCBI Taxonomy" id="97972"/>
    <lineage>
        <taxon>Eukaryota</taxon>
        <taxon>Fungi</taxon>
        <taxon>Dikarya</taxon>
        <taxon>Ascomycota</taxon>
        <taxon>Pezizomycotina</taxon>
        <taxon>Dothideomycetes</taxon>
        <taxon>Pleosporomycetidae</taxon>
        <taxon>Pleosporales</taxon>
        <taxon>Massarineae</taxon>
        <taxon>Periconiaceae</taxon>
        <taxon>Periconia</taxon>
    </lineage>
</organism>
<sequence length="208" mass="23957">MDAKEKEEYAKLSREERRRQNEEAVRRGADIAYSALKVDFTTYLDSQRGEDYLDSQRREDYLDSQRGEGYLDSQRGEDYLDSQRGEDNWRSMLETDILQYLIGIDNIKDATAEITSINNDQNFAGDKKTALEAPLAKAYESIRVVKGSTGKIRESTSESRDLFTQMEEAKKAWEVQLERLNALKRAAEIRIGPGTEFDVESLKFQTPF</sequence>
<feature type="region of interest" description="Disordered" evidence="2">
    <location>
        <begin position="1"/>
        <end position="25"/>
    </location>
</feature>
<feature type="region of interest" description="Disordered" evidence="2">
    <location>
        <begin position="54"/>
        <end position="82"/>
    </location>
</feature>
<dbReference type="AlphaFoldDB" id="A0A2V1D5Q5"/>
<keyword evidence="4" id="KW-1185">Reference proteome</keyword>
<feature type="compositionally biased region" description="Basic and acidic residues" evidence="2">
    <location>
        <begin position="54"/>
        <end position="66"/>
    </location>
</feature>
<proteinExistence type="predicted"/>
<dbReference type="Proteomes" id="UP000244855">
    <property type="component" value="Unassembled WGS sequence"/>
</dbReference>
<dbReference type="EMBL" id="KZ805592">
    <property type="protein sequence ID" value="PVH93396.1"/>
    <property type="molecule type" value="Genomic_DNA"/>
</dbReference>
<gene>
    <name evidence="3" type="ORF">DM02DRAFT_696124</name>
</gene>
<evidence type="ECO:0000256" key="2">
    <source>
        <dbReference type="SAM" id="MobiDB-lite"/>
    </source>
</evidence>
<dbReference type="OrthoDB" id="4760524at2759"/>
<evidence type="ECO:0000313" key="4">
    <source>
        <dbReference type="Proteomes" id="UP000244855"/>
    </source>
</evidence>
<keyword evidence="1" id="KW-0175">Coiled coil</keyword>
<name>A0A2V1D5Q5_9PLEO</name>
<dbReference type="InterPro" id="IPR011049">
    <property type="entry name" value="Serralysin-like_metalloprot_C"/>
</dbReference>
<feature type="coiled-coil region" evidence="1">
    <location>
        <begin position="163"/>
        <end position="190"/>
    </location>
</feature>
<evidence type="ECO:0000313" key="3">
    <source>
        <dbReference type="EMBL" id="PVH93396.1"/>
    </source>
</evidence>
<protein>
    <submittedName>
        <fullName evidence="3">Uncharacterized protein</fullName>
    </submittedName>
</protein>